<feature type="transmembrane region" description="Helical" evidence="3">
    <location>
        <begin position="71"/>
        <end position="90"/>
    </location>
</feature>
<dbReference type="InterPro" id="IPR029787">
    <property type="entry name" value="Nucleotide_cyclase"/>
</dbReference>
<feature type="transmembrane region" description="Helical" evidence="3">
    <location>
        <begin position="41"/>
        <end position="59"/>
    </location>
</feature>
<comment type="caution">
    <text evidence="5">The sequence shown here is derived from an EMBL/GenBank/DDBJ whole genome shotgun (WGS) entry which is preliminary data.</text>
</comment>
<organism evidence="5 6">
    <name type="scientific">Granulicella cerasi</name>
    <dbReference type="NCBI Taxonomy" id="741063"/>
    <lineage>
        <taxon>Bacteria</taxon>
        <taxon>Pseudomonadati</taxon>
        <taxon>Acidobacteriota</taxon>
        <taxon>Terriglobia</taxon>
        <taxon>Terriglobales</taxon>
        <taxon>Acidobacteriaceae</taxon>
        <taxon>Granulicella</taxon>
    </lineage>
</organism>
<keyword evidence="3" id="KW-1133">Transmembrane helix</keyword>
<dbReference type="SMART" id="SM00267">
    <property type="entry name" value="GGDEF"/>
    <property type="match status" value="1"/>
</dbReference>
<dbReference type="NCBIfam" id="TIGR00254">
    <property type="entry name" value="GGDEF"/>
    <property type="match status" value="1"/>
</dbReference>
<accession>A0ABW1Z903</accession>
<keyword evidence="3" id="KW-0472">Membrane</keyword>
<dbReference type="EMBL" id="JBHSWI010000001">
    <property type="protein sequence ID" value="MFC6645944.1"/>
    <property type="molecule type" value="Genomic_DNA"/>
</dbReference>
<dbReference type="SUPFAM" id="SSF55073">
    <property type="entry name" value="Nucleotide cyclase"/>
    <property type="match status" value="1"/>
</dbReference>
<keyword evidence="5" id="KW-0808">Transferase</keyword>
<feature type="transmembrane region" description="Helical" evidence="3">
    <location>
        <begin position="102"/>
        <end position="119"/>
    </location>
</feature>
<dbReference type="Pfam" id="PF00990">
    <property type="entry name" value="GGDEF"/>
    <property type="match status" value="1"/>
</dbReference>
<keyword evidence="6" id="KW-1185">Reference proteome</keyword>
<protein>
    <recommendedName>
        <fullName evidence="1">diguanylate cyclase</fullName>
        <ecNumber evidence="1">2.7.7.65</ecNumber>
    </recommendedName>
</protein>
<name>A0ABW1Z903_9BACT</name>
<evidence type="ECO:0000256" key="3">
    <source>
        <dbReference type="SAM" id="Phobius"/>
    </source>
</evidence>
<comment type="catalytic activity">
    <reaction evidence="2">
        <text>2 GTP = 3',3'-c-di-GMP + 2 diphosphate</text>
        <dbReference type="Rhea" id="RHEA:24898"/>
        <dbReference type="ChEBI" id="CHEBI:33019"/>
        <dbReference type="ChEBI" id="CHEBI:37565"/>
        <dbReference type="ChEBI" id="CHEBI:58805"/>
        <dbReference type="EC" id="2.7.7.65"/>
    </reaction>
</comment>
<keyword evidence="5" id="KW-0548">Nucleotidyltransferase</keyword>
<dbReference type="CDD" id="cd01949">
    <property type="entry name" value="GGDEF"/>
    <property type="match status" value="1"/>
</dbReference>
<keyword evidence="3" id="KW-0812">Transmembrane</keyword>
<evidence type="ECO:0000313" key="6">
    <source>
        <dbReference type="Proteomes" id="UP001596391"/>
    </source>
</evidence>
<dbReference type="RefSeq" id="WP_263369652.1">
    <property type="nucleotide sequence ID" value="NZ_JAGSYD010000001.1"/>
</dbReference>
<dbReference type="Gene3D" id="3.30.70.270">
    <property type="match status" value="1"/>
</dbReference>
<dbReference type="PROSITE" id="PS50887">
    <property type="entry name" value="GGDEF"/>
    <property type="match status" value="1"/>
</dbReference>
<sequence length="408" mass="45400">MRSWQLDPLHLFLAASTINLVFALAVGIIACVDRRARGMKWFSASSFMLLTSTTFRLWHARNESPIWDVRISAWVLLSYALMSIGVYWFCERRPVRHARMKVLLLLGVCGLALLVPGKAAFPIFALLRGVTCAILLWCGWMFWRPRVRALRKTTRISAVIVVMLAILLMLFPVIKLGALTPYTMWLLDFLRSAATVCSLALQLSFVSLYVMDNNTRLLEETRRDVLTGLHNRRAFEEQAQISVDHAVTRDQSLALLMIDLDDFKALNDRWGHSCGDQSLKLVGGALRGALSNEKLAARIGGEEFAVLLENCDLERAKDKADGLRELIESLELYSGANRITITASIGVSLLLPGEVVWHDLLQRADAALYGAKSRGRNCVVVSSDTTAPLPAAGETSAWNRIFRGGLSL</sequence>
<evidence type="ECO:0000256" key="2">
    <source>
        <dbReference type="ARBA" id="ARBA00034247"/>
    </source>
</evidence>
<reference evidence="6" key="1">
    <citation type="journal article" date="2019" name="Int. J. Syst. Evol. Microbiol.">
        <title>The Global Catalogue of Microorganisms (GCM) 10K type strain sequencing project: providing services to taxonomists for standard genome sequencing and annotation.</title>
        <authorList>
            <consortium name="The Broad Institute Genomics Platform"/>
            <consortium name="The Broad Institute Genome Sequencing Center for Infectious Disease"/>
            <person name="Wu L."/>
            <person name="Ma J."/>
        </authorList>
    </citation>
    <scope>NUCLEOTIDE SEQUENCE [LARGE SCALE GENOMIC DNA]</scope>
    <source>
        <strain evidence="6">CGMCC 1.16026</strain>
    </source>
</reference>
<dbReference type="InterPro" id="IPR000160">
    <property type="entry name" value="GGDEF_dom"/>
</dbReference>
<evidence type="ECO:0000259" key="4">
    <source>
        <dbReference type="PROSITE" id="PS50887"/>
    </source>
</evidence>
<dbReference type="EC" id="2.7.7.65" evidence="1"/>
<dbReference type="InterPro" id="IPR043128">
    <property type="entry name" value="Rev_trsase/Diguanyl_cyclase"/>
</dbReference>
<evidence type="ECO:0000256" key="1">
    <source>
        <dbReference type="ARBA" id="ARBA00012528"/>
    </source>
</evidence>
<feature type="domain" description="GGDEF" evidence="4">
    <location>
        <begin position="251"/>
        <end position="384"/>
    </location>
</feature>
<gene>
    <name evidence="5" type="ORF">ACFQBQ_10210</name>
</gene>
<dbReference type="PANTHER" id="PTHR45138">
    <property type="entry name" value="REGULATORY COMPONENTS OF SENSORY TRANSDUCTION SYSTEM"/>
    <property type="match status" value="1"/>
</dbReference>
<dbReference type="PROSITE" id="PS51257">
    <property type="entry name" value="PROKAR_LIPOPROTEIN"/>
    <property type="match status" value="1"/>
</dbReference>
<feature type="transmembrane region" description="Helical" evidence="3">
    <location>
        <begin position="155"/>
        <end position="174"/>
    </location>
</feature>
<feature type="transmembrane region" description="Helical" evidence="3">
    <location>
        <begin position="189"/>
        <end position="210"/>
    </location>
</feature>
<dbReference type="PANTHER" id="PTHR45138:SF9">
    <property type="entry name" value="DIGUANYLATE CYCLASE DGCM-RELATED"/>
    <property type="match status" value="1"/>
</dbReference>
<dbReference type="InterPro" id="IPR050469">
    <property type="entry name" value="Diguanylate_Cyclase"/>
</dbReference>
<evidence type="ECO:0000313" key="5">
    <source>
        <dbReference type="EMBL" id="MFC6645944.1"/>
    </source>
</evidence>
<feature type="transmembrane region" description="Helical" evidence="3">
    <location>
        <begin position="125"/>
        <end position="143"/>
    </location>
</feature>
<proteinExistence type="predicted"/>
<feature type="transmembrane region" description="Helical" evidence="3">
    <location>
        <begin position="12"/>
        <end position="32"/>
    </location>
</feature>
<dbReference type="GO" id="GO:0052621">
    <property type="term" value="F:diguanylate cyclase activity"/>
    <property type="evidence" value="ECO:0007669"/>
    <property type="project" value="UniProtKB-EC"/>
</dbReference>
<dbReference type="Proteomes" id="UP001596391">
    <property type="component" value="Unassembled WGS sequence"/>
</dbReference>